<dbReference type="InterPro" id="IPR005148">
    <property type="entry name" value="Arg-tRNA-synth_N"/>
</dbReference>
<evidence type="ECO:0000256" key="10">
    <source>
        <dbReference type="ARBA" id="ARBA00049339"/>
    </source>
</evidence>
<dbReference type="EC" id="6.1.1.19" evidence="11"/>
<dbReference type="EMBL" id="CP003914">
    <property type="protein sequence ID" value="AFX74035.1"/>
    <property type="molecule type" value="Genomic_DNA"/>
</dbReference>
<dbReference type="FunFam" id="3.40.50.620:FF:000062">
    <property type="entry name" value="Arginine--tRNA ligase"/>
    <property type="match status" value="1"/>
</dbReference>
<dbReference type="InterPro" id="IPR014729">
    <property type="entry name" value="Rossmann-like_a/b/a_fold"/>
</dbReference>
<dbReference type="Gene3D" id="3.30.1360.70">
    <property type="entry name" value="Arginyl tRNA synthetase N-terminal domain"/>
    <property type="match status" value="1"/>
</dbReference>
<dbReference type="SMART" id="SM00836">
    <property type="entry name" value="DALR_1"/>
    <property type="match status" value="1"/>
</dbReference>
<dbReference type="PANTHER" id="PTHR11956:SF5">
    <property type="entry name" value="ARGININE--TRNA LIGASE, CYTOPLASMIC"/>
    <property type="match status" value="1"/>
</dbReference>
<dbReference type="NCBIfam" id="TIGR00456">
    <property type="entry name" value="argS"/>
    <property type="match status" value="1"/>
</dbReference>
<evidence type="ECO:0000256" key="5">
    <source>
        <dbReference type="ARBA" id="ARBA00022598"/>
    </source>
</evidence>
<evidence type="ECO:0000256" key="3">
    <source>
        <dbReference type="ARBA" id="ARBA00011245"/>
    </source>
</evidence>
<dbReference type="HAMAP" id="MF_00123">
    <property type="entry name" value="Arg_tRNA_synth"/>
    <property type="match status" value="1"/>
</dbReference>
<dbReference type="Proteomes" id="UP000009399">
    <property type="component" value="Chromosome"/>
</dbReference>
<dbReference type="InterPro" id="IPR009080">
    <property type="entry name" value="tRNAsynth_Ia_anticodon-bd"/>
</dbReference>
<dbReference type="RefSeq" id="WP_015084011.1">
    <property type="nucleotide sequence ID" value="NC_019552.1"/>
</dbReference>
<feature type="short sequence motif" description="'HIGH' region" evidence="11">
    <location>
        <begin position="119"/>
        <end position="129"/>
    </location>
</feature>
<dbReference type="KEGG" id="mhs:MOS_103"/>
<dbReference type="AlphaFoldDB" id="A0AAI8FDB1"/>
<dbReference type="PRINTS" id="PR01038">
    <property type="entry name" value="TRNASYNTHARG"/>
</dbReference>
<dbReference type="Pfam" id="PF03485">
    <property type="entry name" value="Arg_tRNA_synt_N"/>
    <property type="match status" value="1"/>
</dbReference>
<dbReference type="SUPFAM" id="SSF47323">
    <property type="entry name" value="Anticodon-binding domain of a subclass of class I aminoacyl-tRNA synthetases"/>
    <property type="match status" value="1"/>
</dbReference>
<dbReference type="GO" id="GO:0006420">
    <property type="term" value="P:arginyl-tRNA aminoacylation"/>
    <property type="evidence" value="ECO:0007669"/>
    <property type="project" value="UniProtKB-UniRule"/>
</dbReference>
<evidence type="ECO:0000256" key="2">
    <source>
        <dbReference type="ARBA" id="ARBA00005594"/>
    </source>
</evidence>
<dbReference type="SMART" id="SM01016">
    <property type="entry name" value="Arg_tRNA_synt_N"/>
    <property type="match status" value="1"/>
</dbReference>
<dbReference type="GO" id="GO:0005737">
    <property type="term" value="C:cytoplasm"/>
    <property type="evidence" value="ECO:0007669"/>
    <property type="project" value="UniProtKB-SubCell"/>
</dbReference>
<comment type="catalytic activity">
    <reaction evidence="10 11">
        <text>tRNA(Arg) + L-arginine + ATP = L-arginyl-tRNA(Arg) + AMP + diphosphate</text>
        <dbReference type="Rhea" id="RHEA:20301"/>
        <dbReference type="Rhea" id="RHEA-COMP:9658"/>
        <dbReference type="Rhea" id="RHEA-COMP:9673"/>
        <dbReference type="ChEBI" id="CHEBI:30616"/>
        <dbReference type="ChEBI" id="CHEBI:32682"/>
        <dbReference type="ChEBI" id="CHEBI:33019"/>
        <dbReference type="ChEBI" id="CHEBI:78442"/>
        <dbReference type="ChEBI" id="CHEBI:78513"/>
        <dbReference type="ChEBI" id="CHEBI:456215"/>
        <dbReference type="EC" id="6.1.1.19"/>
    </reaction>
</comment>
<dbReference type="GO" id="GO:0004814">
    <property type="term" value="F:arginine-tRNA ligase activity"/>
    <property type="evidence" value="ECO:0007669"/>
    <property type="project" value="UniProtKB-UniRule"/>
</dbReference>
<evidence type="ECO:0000259" key="14">
    <source>
        <dbReference type="SMART" id="SM01016"/>
    </source>
</evidence>
<comment type="subunit">
    <text evidence="3 11">Monomer.</text>
</comment>
<dbReference type="Pfam" id="PF00750">
    <property type="entry name" value="tRNA-synt_1d"/>
    <property type="match status" value="1"/>
</dbReference>
<keyword evidence="7 11" id="KW-0067">ATP-binding</keyword>
<evidence type="ECO:0000256" key="11">
    <source>
        <dbReference type="HAMAP-Rule" id="MF_00123"/>
    </source>
</evidence>
<keyword evidence="6 11" id="KW-0547">Nucleotide-binding</keyword>
<protein>
    <recommendedName>
        <fullName evidence="11">Arginine--tRNA ligase</fullName>
        <ecNumber evidence="11">6.1.1.19</ecNumber>
    </recommendedName>
    <alternativeName>
        <fullName evidence="11">Arginyl-tRNA synthetase</fullName>
        <shortName evidence="11">ArgRS</shortName>
    </alternativeName>
</protein>
<comment type="similarity">
    <text evidence="2 11 12">Belongs to the class-I aminoacyl-tRNA synthetase family.</text>
</comment>
<evidence type="ECO:0000256" key="4">
    <source>
        <dbReference type="ARBA" id="ARBA00022490"/>
    </source>
</evidence>
<evidence type="ECO:0000256" key="7">
    <source>
        <dbReference type="ARBA" id="ARBA00022840"/>
    </source>
</evidence>
<dbReference type="InterPro" id="IPR036695">
    <property type="entry name" value="Arg-tRNA-synth_N_sf"/>
</dbReference>
<dbReference type="SUPFAM" id="SSF55190">
    <property type="entry name" value="Arginyl-tRNA synthetase (ArgRS), N-terminal 'additional' domain"/>
    <property type="match status" value="1"/>
</dbReference>
<feature type="domain" description="Arginyl tRNA synthetase N-terminal" evidence="14">
    <location>
        <begin position="1"/>
        <end position="84"/>
    </location>
</feature>
<evidence type="ECO:0000256" key="8">
    <source>
        <dbReference type="ARBA" id="ARBA00022917"/>
    </source>
</evidence>
<accession>A0AAI8FDB1</accession>
<evidence type="ECO:0000259" key="13">
    <source>
        <dbReference type="SMART" id="SM00836"/>
    </source>
</evidence>
<name>A0AAI8FDB1_MESHY</name>
<dbReference type="InterPro" id="IPR001278">
    <property type="entry name" value="Arg-tRNA-ligase"/>
</dbReference>
<evidence type="ECO:0000256" key="12">
    <source>
        <dbReference type="RuleBase" id="RU363038"/>
    </source>
</evidence>
<organism evidence="15 16">
    <name type="scientific">Mesomycoplasma hyorhinis SK76</name>
    <dbReference type="NCBI Taxonomy" id="1118964"/>
    <lineage>
        <taxon>Bacteria</taxon>
        <taxon>Bacillati</taxon>
        <taxon>Mycoplasmatota</taxon>
        <taxon>Mycoplasmoidales</taxon>
        <taxon>Metamycoplasmataceae</taxon>
        <taxon>Mesomycoplasma</taxon>
    </lineage>
</organism>
<dbReference type="Gene3D" id="3.40.50.620">
    <property type="entry name" value="HUPs"/>
    <property type="match status" value="1"/>
</dbReference>
<dbReference type="InterPro" id="IPR001412">
    <property type="entry name" value="aa-tRNA-synth_I_CS"/>
</dbReference>
<evidence type="ECO:0000256" key="9">
    <source>
        <dbReference type="ARBA" id="ARBA00023146"/>
    </source>
</evidence>
<dbReference type="SUPFAM" id="SSF52374">
    <property type="entry name" value="Nucleotidylyl transferase"/>
    <property type="match status" value="1"/>
</dbReference>
<evidence type="ECO:0000313" key="16">
    <source>
        <dbReference type="Proteomes" id="UP000009399"/>
    </source>
</evidence>
<keyword evidence="5 11" id="KW-0436">Ligase</keyword>
<evidence type="ECO:0000256" key="1">
    <source>
        <dbReference type="ARBA" id="ARBA00004496"/>
    </source>
</evidence>
<gene>
    <name evidence="11" type="primary">argS</name>
    <name evidence="15" type="ORF">MOS_103</name>
</gene>
<dbReference type="Gene3D" id="1.10.730.10">
    <property type="entry name" value="Isoleucyl-tRNA Synthetase, Domain 1"/>
    <property type="match status" value="1"/>
</dbReference>
<keyword evidence="4 11" id="KW-0963">Cytoplasm</keyword>
<keyword evidence="8 11" id="KW-0648">Protein biosynthesis</keyword>
<sequence>MQIDEQIKQVLQKIINNFGYEANVVLTPSKSHADYSTNLAMVVASKYKLDVIDFATKVVEQIDKDKLFLTKIEVVKPGFINFFVSNTSYANIVNNIILEGENFANLKQNKVYNVEFVSANPTGYLHLGHVRSAAIGAALANVLEHAGNKVIREYYINDNGVQIDNLAKSLFARYQQIFNPNFAMPEDGYFGQDIIWAAQQVFDLVKDKYQQKSLENEGVLSFFKETGTKIFLEEIKKDLAQIGIHFDVFSSEKKLYQDKKIDNLLSSLKHTYKRDDALWLETTKFGDDKDRVLIKQDGTYTYFTPDITYHLQKLQSNNPDKLINVWGADHIGYVQRMKSALSILGYPNKVDFLIYQLVKLIKNNQELKMSKRRGTSFTLKDLLELCSKDAIRYFMINRSENTNLDFDLDQANQISDQNPVYIIQYSYARIAQLLLKSEIKEYQATSFFEENEIKLINILKEFNEIIATITKNYKINLLNQYLLNLAKTFNSFYSNSKIIGNPNEKNLLALVKATGIVLKIGLKLIGVSIRERM</sequence>
<evidence type="ECO:0000256" key="6">
    <source>
        <dbReference type="ARBA" id="ARBA00022741"/>
    </source>
</evidence>
<dbReference type="InterPro" id="IPR008909">
    <property type="entry name" value="DALR_anticod-bd"/>
</dbReference>
<dbReference type="InterPro" id="IPR035684">
    <property type="entry name" value="ArgRS_core"/>
</dbReference>
<dbReference type="Pfam" id="PF05746">
    <property type="entry name" value="DALR_1"/>
    <property type="match status" value="1"/>
</dbReference>
<dbReference type="PANTHER" id="PTHR11956">
    <property type="entry name" value="ARGINYL-TRNA SYNTHETASE"/>
    <property type="match status" value="1"/>
</dbReference>
<comment type="subcellular location">
    <subcellularLocation>
        <location evidence="1 11">Cytoplasm</location>
    </subcellularLocation>
</comment>
<dbReference type="PROSITE" id="PS00178">
    <property type="entry name" value="AA_TRNA_LIGASE_I"/>
    <property type="match status" value="1"/>
</dbReference>
<dbReference type="CDD" id="cd00671">
    <property type="entry name" value="ArgRS_core"/>
    <property type="match status" value="1"/>
</dbReference>
<evidence type="ECO:0000313" key="15">
    <source>
        <dbReference type="EMBL" id="AFX74035.1"/>
    </source>
</evidence>
<proteinExistence type="inferred from homology"/>
<feature type="domain" description="DALR anticodon binding" evidence="13">
    <location>
        <begin position="423"/>
        <end position="533"/>
    </location>
</feature>
<dbReference type="GO" id="GO:0005524">
    <property type="term" value="F:ATP binding"/>
    <property type="evidence" value="ECO:0007669"/>
    <property type="project" value="UniProtKB-UniRule"/>
</dbReference>
<keyword evidence="9 11" id="KW-0030">Aminoacyl-tRNA synthetase</keyword>
<reference evidence="15 16" key="1">
    <citation type="journal article" date="2013" name="Genome Announc.">
        <title>Complete Genome Sequence of Mycoplasma hyorhinis Strain SK76.</title>
        <authorList>
            <person name="Goodison S."/>
            <person name="Urquidi V."/>
            <person name="Kumar D."/>
            <person name="Reyes L."/>
            <person name="Rosser C.J."/>
        </authorList>
    </citation>
    <scope>NUCLEOTIDE SEQUENCE [LARGE SCALE GENOMIC DNA]</scope>
    <source>
        <strain evidence="15 16">SK76</strain>
    </source>
</reference>